<name>A0AA40FKD9_9HYME</name>
<feature type="non-terminal residue" evidence="1">
    <location>
        <position position="72"/>
    </location>
</feature>
<sequence length="72" mass="8174">MTPFCHKVLYIAIKENPRNFQLRLKIKSPARRLLAFFQLGRAVNSPTEDLQQQVRAIRNPLTIALAAGSANR</sequence>
<keyword evidence="2" id="KW-1185">Reference proteome</keyword>
<reference evidence="1" key="1">
    <citation type="submission" date="2021-10" db="EMBL/GenBank/DDBJ databases">
        <title>Melipona bicolor Genome sequencing and assembly.</title>
        <authorList>
            <person name="Araujo N.S."/>
            <person name="Arias M.C."/>
        </authorList>
    </citation>
    <scope>NUCLEOTIDE SEQUENCE</scope>
    <source>
        <strain evidence="1">USP_2M_L1-L4_2017</strain>
        <tissue evidence="1">Whole body</tissue>
    </source>
</reference>
<proteinExistence type="predicted"/>
<accession>A0AA40FKD9</accession>
<dbReference type="Proteomes" id="UP001177670">
    <property type="component" value="Unassembled WGS sequence"/>
</dbReference>
<evidence type="ECO:0000313" key="1">
    <source>
        <dbReference type="EMBL" id="KAK1120744.1"/>
    </source>
</evidence>
<gene>
    <name evidence="1" type="ORF">K0M31_010948</name>
</gene>
<comment type="caution">
    <text evidence="1">The sequence shown here is derived from an EMBL/GenBank/DDBJ whole genome shotgun (WGS) entry which is preliminary data.</text>
</comment>
<organism evidence="1 2">
    <name type="scientific">Melipona bicolor</name>
    <dbReference type="NCBI Taxonomy" id="60889"/>
    <lineage>
        <taxon>Eukaryota</taxon>
        <taxon>Metazoa</taxon>
        <taxon>Ecdysozoa</taxon>
        <taxon>Arthropoda</taxon>
        <taxon>Hexapoda</taxon>
        <taxon>Insecta</taxon>
        <taxon>Pterygota</taxon>
        <taxon>Neoptera</taxon>
        <taxon>Endopterygota</taxon>
        <taxon>Hymenoptera</taxon>
        <taxon>Apocrita</taxon>
        <taxon>Aculeata</taxon>
        <taxon>Apoidea</taxon>
        <taxon>Anthophila</taxon>
        <taxon>Apidae</taxon>
        <taxon>Melipona</taxon>
    </lineage>
</organism>
<dbReference type="AlphaFoldDB" id="A0AA40FKD9"/>
<evidence type="ECO:0000313" key="2">
    <source>
        <dbReference type="Proteomes" id="UP001177670"/>
    </source>
</evidence>
<protein>
    <submittedName>
        <fullName evidence="1">Uncharacterized protein</fullName>
    </submittedName>
</protein>
<dbReference type="EMBL" id="JAHYIQ010000029">
    <property type="protein sequence ID" value="KAK1120744.1"/>
    <property type="molecule type" value="Genomic_DNA"/>
</dbReference>